<protein>
    <submittedName>
        <fullName evidence="4">Si:ch211-224l10.4</fullName>
    </submittedName>
</protein>
<dbReference type="Pfam" id="PF13347">
    <property type="entry name" value="MFS_2"/>
    <property type="match status" value="1"/>
</dbReference>
<keyword evidence="3" id="KW-0812">Transmembrane</keyword>
<dbReference type="PANTHER" id="PTHR11328:SF31">
    <property type="entry name" value="SODIUM-DEPENDENT LYSOPHOSPHATIDYLCHOLINE SYMPORTER 1 ISOFORM X1-RELATED"/>
    <property type="match status" value="1"/>
</dbReference>
<evidence type="ECO:0000256" key="3">
    <source>
        <dbReference type="SAM" id="Phobius"/>
    </source>
</evidence>
<evidence type="ECO:0000313" key="5">
    <source>
        <dbReference type="Proteomes" id="UP000694621"/>
    </source>
</evidence>
<keyword evidence="3" id="KW-0472">Membrane</keyword>
<name>A0A8B9RPI6_ASTMX</name>
<evidence type="ECO:0000313" key="4">
    <source>
        <dbReference type="Ensembl" id="ENSAMXP00005057469.1"/>
    </source>
</evidence>
<evidence type="ECO:0000256" key="1">
    <source>
        <dbReference type="ARBA" id="ARBA00004141"/>
    </source>
</evidence>
<keyword evidence="3" id="KW-1133">Transmembrane helix</keyword>
<comment type="similarity">
    <text evidence="2">Belongs to the major facilitator superfamily.</text>
</comment>
<dbReference type="GO" id="GO:0005886">
    <property type="term" value="C:plasma membrane"/>
    <property type="evidence" value="ECO:0007669"/>
    <property type="project" value="TreeGrafter"/>
</dbReference>
<dbReference type="Ensembl" id="ENSAMXT00005062088.1">
    <property type="protein sequence ID" value="ENSAMXP00005057469.1"/>
    <property type="gene ID" value="ENSAMXG00005025382.1"/>
</dbReference>
<dbReference type="GO" id="GO:0008643">
    <property type="term" value="P:carbohydrate transport"/>
    <property type="evidence" value="ECO:0007669"/>
    <property type="project" value="InterPro"/>
</dbReference>
<feature type="transmembrane region" description="Helical" evidence="3">
    <location>
        <begin position="112"/>
        <end position="131"/>
    </location>
</feature>
<dbReference type="GO" id="GO:0015293">
    <property type="term" value="F:symporter activity"/>
    <property type="evidence" value="ECO:0007669"/>
    <property type="project" value="InterPro"/>
</dbReference>
<comment type="subcellular location">
    <subcellularLocation>
        <location evidence="1">Membrane</location>
        <topology evidence="1">Multi-pass membrane protein</topology>
    </subcellularLocation>
</comment>
<dbReference type="SUPFAM" id="SSF103473">
    <property type="entry name" value="MFS general substrate transporter"/>
    <property type="match status" value="1"/>
</dbReference>
<organism evidence="4 5">
    <name type="scientific">Astyanax mexicanus</name>
    <name type="common">Blind cave fish</name>
    <name type="synonym">Astyanax fasciatus mexicanus</name>
    <dbReference type="NCBI Taxonomy" id="7994"/>
    <lineage>
        <taxon>Eukaryota</taxon>
        <taxon>Metazoa</taxon>
        <taxon>Chordata</taxon>
        <taxon>Craniata</taxon>
        <taxon>Vertebrata</taxon>
        <taxon>Euteleostomi</taxon>
        <taxon>Actinopterygii</taxon>
        <taxon>Neopterygii</taxon>
        <taxon>Teleostei</taxon>
        <taxon>Ostariophysi</taxon>
        <taxon>Characiformes</taxon>
        <taxon>Characoidei</taxon>
        <taxon>Acestrorhamphidae</taxon>
        <taxon>Acestrorhamphinae</taxon>
        <taxon>Astyanax</taxon>
    </lineage>
</organism>
<dbReference type="InterPro" id="IPR036259">
    <property type="entry name" value="MFS_trans_sf"/>
</dbReference>
<sequence length="166" mass="18299">MGLSIYIPSLIILTSVKGNFLGFALTAILAGTSLATLFLLPWSMLPDVVDDFKVKNPSFTDLEPMFYSCFVLCNKFGGGLSNGVSTLALQFVGYQPGACRQNPRVITTLQVLFAPAPIVLLLIGMLLFFFYPINEQRRQQIQTELQKICERTDSAGSLSVKNSHRT</sequence>
<dbReference type="PANTHER" id="PTHR11328">
    <property type="entry name" value="MAJOR FACILITATOR SUPERFAMILY DOMAIN-CONTAINING PROTEIN"/>
    <property type="match status" value="1"/>
</dbReference>
<dbReference type="Proteomes" id="UP000694621">
    <property type="component" value="Unplaced"/>
</dbReference>
<accession>A0A8B9RPI6</accession>
<feature type="transmembrane region" description="Helical" evidence="3">
    <location>
        <begin position="20"/>
        <end position="42"/>
    </location>
</feature>
<proteinExistence type="inferred from homology"/>
<dbReference type="AlphaFoldDB" id="A0A8B9RPI6"/>
<evidence type="ECO:0000256" key="2">
    <source>
        <dbReference type="ARBA" id="ARBA00008335"/>
    </source>
</evidence>
<dbReference type="InterPro" id="IPR039672">
    <property type="entry name" value="MFS_2"/>
</dbReference>
<reference evidence="4" key="1">
    <citation type="submission" date="2025-08" db="UniProtKB">
        <authorList>
            <consortium name="Ensembl"/>
        </authorList>
    </citation>
    <scope>IDENTIFICATION</scope>
</reference>